<keyword evidence="3" id="KW-0805">Transcription regulation</keyword>
<evidence type="ECO:0000259" key="7">
    <source>
        <dbReference type="PROSITE" id="PS50110"/>
    </source>
</evidence>
<dbReference type="RefSeq" id="WP_204501644.1">
    <property type="nucleotide sequence ID" value="NZ_JAFBDR010000024.1"/>
</dbReference>
<dbReference type="SUPFAM" id="SSF52172">
    <property type="entry name" value="CheY-like"/>
    <property type="match status" value="1"/>
</dbReference>
<feature type="domain" description="Response regulatory" evidence="7">
    <location>
        <begin position="150"/>
        <end position="269"/>
    </location>
</feature>
<dbReference type="PANTHER" id="PTHR48111">
    <property type="entry name" value="REGULATOR OF RPOS"/>
    <property type="match status" value="1"/>
</dbReference>
<dbReference type="Gene3D" id="3.40.50.2300">
    <property type="match status" value="1"/>
</dbReference>
<keyword evidence="2" id="KW-0902">Two-component regulatory system</keyword>
<dbReference type="EMBL" id="JAFBDR010000024">
    <property type="protein sequence ID" value="MBM7572974.1"/>
    <property type="molecule type" value="Genomic_DNA"/>
</dbReference>
<evidence type="ECO:0000256" key="6">
    <source>
        <dbReference type="PROSITE-ProRule" id="PRU00169"/>
    </source>
</evidence>
<keyword evidence="9" id="KW-1185">Reference proteome</keyword>
<evidence type="ECO:0000256" key="5">
    <source>
        <dbReference type="ARBA" id="ARBA00023163"/>
    </source>
</evidence>
<comment type="caution">
    <text evidence="8">The sequence shown here is derived from an EMBL/GenBank/DDBJ whole genome shotgun (WGS) entry which is preliminary data.</text>
</comment>
<protein>
    <submittedName>
        <fullName evidence="8">CheY-like chemotaxis protein</fullName>
    </submittedName>
</protein>
<keyword evidence="4" id="KW-0238">DNA-binding</keyword>
<reference evidence="8 9" key="1">
    <citation type="submission" date="2021-01" db="EMBL/GenBank/DDBJ databases">
        <title>Genomic Encyclopedia of Type Strains, Phase IV (KMG-IV): sequencing the most valuable type-strain genomes for metagenomic binning, comparative biology and taxonomic classification.</title>
        <authorList>
            <person name="Goeker M."/>
        </authorList>
    </citation>
    <scope>NUCLEOTIDE SEQUENCE [LARGE SCALE GENOMIC DNA]</scope>
    <source>
        <strain evidence="8 9">DSM 23711</strain>
    </source>
</reference>
<proteinExistence type="predicted"/>
<organism evidence="8 9">
    <name type="scientific">Aquibacillus albus</name>
    <dbReference type="NCBI Taxonomy" id="1168171"/>
    <lineage>
        <taxon>Bacteria</taxon>
        <taxon>Bacillati</taxon>
        <taxon>Bacillota</taxon>
        <taxon>Bacilli</taxon>
        <taxon>Bacillales</taxon>
        <taxon>Bacillaceae</taxon>
        <taxon>Aquibacillus</taxon>
    </lineage>
</organism>
<name>A0ABS2N4F1_9BACI</name>
<dbReference type="PROSITE" id="PS50110">
    <property type="entry name" value="RESPONSE_REGULATORY"/>
    <property type="match status" value="1"/>
</dbReference>
<dbReference type="InterPro" id="IPR039420">
    <property type="entry name" value="WalR-like"/>
</dbReference>
<dbReference type="PANTHER" id="PTHR48111:SF1">
    <property type="entry name" value="TWO-COMPONENT RESPONSE REGULATOR ORR33"/>
    <property type="match status" value="1"/>
</dbReference>
<keyword evidence="1" id="KW-0597">Phosphoprotein</keyword>
<dbReference type="SMART" id="SM00448">
    <property type="entry name" value="REC"/>
    <property type="match status" value="1"/>
</dbReference>
<sequence length="273" mass="31460">MTEAHIDSSILQSFHHFLYYYQASNLPCGVIVARADLDKSWISKLKEHLEKEEPATAVQVNYDAKKGIIGLLLDGCNLGYTHFYALYVKEFLKEHDRLTGTMIVGSFPENSDDAEQMLFHMIKEIIDNKRDGKEIQVFKNPTLKKTETSSILIVDQDVHILQLLKKYLEHHTKYTVHTATDGKSGLDLYKKLLPDLVITEINLSAVDGYQFIKQIKNMDEQTRGHSEIIVLTNKHLEEDIKRTFEYGVAEYMTKPFSLIELQARIKRLVKVTE</sequence>
<accession>A0ABS2N4F1</accession>
<evidence type="ECO:0000256" key="2">
    <source>
        <dbReference type="ARBA" id="ARBA00023012"/>
    </source>
</evidence>
<evidence type="ECO:0000256" key="4">
    <source>
        <dbReference type="ARBA" id="ARBA00023125"/>
    </source>
</evidence>
<gene>
    <name evidence="8" type="ORF">JOC48_003522</name>
</gene>
<dbReference type="InterPro" id="IPR011006">
    <property type="entry name" value="CheY-like_superfamily"/>
</dbReference>
<evidence type="ECO:0000313" key="9">
    <source>
        <dbReference type="Proteomes" id="UP001296943"/>
    </source>
</evidence>
<evidence type="ECO:0000313" key="8">
    <source>
        <dbReference type="EMBL" id="MBM7572974.1"/>
    </source>
</evidence>
<dbReference type="InterPro" id="IPR001789">
    <property type="entry name" value="Sig_transdc_resp-reg_receiver"/>
</dbReference>
<evidence type="ECO:0000256" key="1">
    <source>
        <dbReference type="ARBA" id="ARBA00022553"/>
    </source>
</evidence>
<dbReference type="Proteomes" id="UP001296943">
    <property type="component" value="Unassembled WGS sequence"/>
</dbReference>
<keyword evidence="5" id="KW-0804">Transcription</keyword>
<comment type="caution">
    <text evidence="6">Lacks conserved residue(s) required for the propagation of feature annotation.</text>
</comment>
<dbReference type="CDD" id="cd17574">
    <property type="entry name" value="REC_OmpR"/>
    <property type="match status" value="1"/>
</dbReference>
<dbReference type="Pfam" id="PF00072">
    <property type="entry name" value="Response_reg"/>
    <property type="match status" value="1"/>
</dbReference>
<evidence type="ECO:0000256" key="3">
    <source>
        <dbReference type="ARBA" id="ARBA00023015"/>
    </source>
</evidence>